<feature type="region of interest" description="Disordered" evidence="1">
    <location>
        <begin position="67"/>
        <end position="87"/>
    </location>
</feature>
<proteinExistence type="predicted"/>
<reference evidence="3" key="1">
    <citation type="journal article" date="2019" name="Int. J. Syst. Evol. Microbiol.">
        <title>The Global Catalogue of Microorganisms (GCM) 10K type strain sequencing project: providing services to taxonomists for standard genome sequencing and annotation.</title>
        <authorList>
            <consortium name="The Broad Institute Genomics Platform"/>
            <consortium name="The Broad Institute Genome Sequencing Center for Infectious Disease"/>
            <person name="Wu L."/>
            <person name="Ma J."/>
        </authorList>
    </citation>
    <scope>NUCLEOTIDE SEQUENCE [LARGE SCALE GENOMIC DNA]</scope>
    <source>
        <strain evidence="3">JCM 5052</strain>
    </source>
</reference>
<sequence>MGAELRREAAHHDTEWGRPAHDDRHLFEMLLLEGAQAGLSWSTVLTKIQEAFGSFDTCLWDWVKGAPSVNHPAPGDPLPRSRVPLWK</sequence>
<dbReference type="Proteomes" id="UP001501576">
    <property type="component" value="Unassembled WGS sequence"/>
</dbReference>
<dbReference type="InterPro" id="IPR011257">
    <property type="entry name" value="DNA_glycosylase"/>
</dbReference>
<dbReference type="RefSeq" id="WP_312847017.1">
    <property type="nucleotide sequence ID" value="NZ_BAAABZ010000016.1"/>
</dbReference>
<protein>
    <recommendedName>
        <fullName evidence="4">DNA-3-methyladenine glycosylase I</fullName>
    </recommendedName>
</protein>
<evidence type="ECO:0008006" key="4">
    <source>
        <dbReference type="Google" id="ProtNLM"/>
    </source>
</evidence>
<evidence type="ECO:0000313" key="2">
    <source>
        <dbReference type="EMBL" id="GAA0524507.1"/>
    </source>
</evidence>
<dbReference type="Gene3D" id="1.10.340.30">
    <property type="entry name" value="Hypothetical protein, domain 2"/>
    <property type="match status" value="1"/>
</dbReference>
<comment type="caution">
    <text evidence="2">The sequence shown here is derived from an EMBL/GenBank/DDBJ whole genome shotgun (WGS) entry which is preliminary data.</text>
</comment>
<dbReference type="PANTHER" id="PTHR30037:SF4">
    <property type="entry name" value="DNA-3-METHYLADENINE GLYCOSYLASE I"/>
    <property type="match status" value="1"/>
</dbReference>
<dbReference type="InterPro" id="IPR052891">
    <property type="entry name" value="DNA-3mA_glycosylase"/>
</dbReference>
<keyword evidence="3" id="KW-1185">Reference proteome</keyword>
<dbReference type="EMBL" id="BAAABZ010000016">
    <property type="protein sequence ID" value="GAA0524507.1"/>
    <property type="molecule type" value="Genomic_DNA"/>
</dbReference>
<dbReference type="InterPro" id="IPR005019">
    <property type="entry name" value="Adenine_glyco"/>
</dbReference>
<dbReference type="Pfam" id="PF03352">
    <property type="entry name" value="Adenine_glyco"/>
    <property type="match status" value="1"/>
</dbReference>
<gene>
    <name evidence="2" type="ORF">GCM10010390_28670</name>
</gene>
<dbReference type="SUPFAM" id="SSF48150">
    <property type="entry name" value="DNA-glycosylase"/>
    <property type="match status" value="1"/>
</dbReference>
<organism evidence="2 3">
    <name type="scientific">Streptomyces mordarskii</name>
    <dbReference type="NCBI Taxonomy" id="1226758"/>
    <lineage>
        <taxon>Bacteria</taxon>
        <taxon>Bacillati</taxon>
        <taxon>Actinomycetota</taxon>
        <taxon>Actinomycetes</taxon>
        <taxon>Kitasatosporales</taxon>
        <taxon>Streptomycetaceae</taxon>
        <taxon>Streptomyces</taxon>
    </lineage>
</organism>
<evidence type="ECO:0000313" key="3">
    <source>
        <dbReference type="Proteomes" id="UP001501576"/>
    </source>
</evidence>
<dbReference type="PANTHER" id="PTHR30037">
    <property type="entry name" value="DNA-3-METHYLADENINE GLYCOSYLASE 1"/>
    <property type="match status" value="1"/>
</dbReference>
<name>A0ABP3MPP9_9ACTN</name>
<accession>A0ABP3MPP9</accession>
<evidence type="ECO:0000256" key="1">
    <source>
        <dbReference type="SAM" id="MobiDB-lite"/>
    </source>
</evidence>